<reference evidence="1 2" key="1">
    <citation type="submission" date="2014-07" db="EMBL/GenBank/DDBJ databases">
        <title>Draft Genome Sequence of Gephyronic Acid Producer, Cystobacter violaceus Strain Cb vi76.</title>
        <authorList>
            <person name="Stevens D.C."/>
            <person name="Young J."/>
            <person name="Carmichael R."/>
            <person name="Tan J."/>
            <person name="Taylor R.E."/>
        </authorList>
    </citation>
    <scope>NUCLEOTIDE SEQUENCE [LARGE SCALE GENOMIC DNA]</scope>
    <source>
        <strain evidence="1 2">Cb vi76</strain>
    </source>
</reference>
<dbReference type="EMBL" id="JPMI01000109">
    <property type="protein sequence ID" value="KFA92155.1"/>
    <property type="molecule type" value="Genomic_DNA"/>
</dbReference>
<evidence type="ECO:0000313" key="1">
    <source>
        <dbReference type="EMBL" id="KFA92155.1"/>
    </source>
</evidence>
<gene>
    <name evidence="1" type="ORF">Q664_17830</name>
</gene>
<proteinExistence type="predicted"/>
<evidence type="ECO:0000313" key="2">
    <source>
        <dbReference type="Proteomes" id="UP000028547"/>
    </source>
</evidence>
<dbReference type="Proteomes" id="UP000028547">
    <property type="component" value="Unassembled WGS sequence"/>
</dbReference>
<comment type="caution">
    <text evidence="1">The sequence shown here is derived from an EMBL/GenBank/DDBJ whole genome shotgun (WGS) entry which is preliminary data.</text>
</comment>
<name>A0A084SUM0_9BACT</name>
<organism evidence="1 2">
    <name type="scientific">Archangium violaceum Cb vi76</name>
    <dbReference type="NCBI Taxonomy" id="1406225"/>
    <lineage>
        <taxon>Bacteria</taxon>
        <taxon>Pseudomonadati</taxon>
        <taxon>Myxococcota</taxon>
        <taxon>Myxococcia</taxon>
        <taxon>Myxococcales</taxon>
        <taxon>Cystobacterineae</taxon>
        <taxon>Archangiaceae</taxon>
        <taxon>Archangium</taxon>
    </lineage>
</organism>
<sequence length="174" mass="18582">MTAHVSAVAKRIKAINWSGSFDRTPSCVALLREYLRRASWWAEAVKSSEWPFFDIAAAVNPAVRADPGQIQAIEDHLSQKLQGVLVVRTCVRALHFAALEDAGAKLPRVPASVVRPFEPLLMMFERGGGFRLGGSGLIEVDTAGVPKGTASSHHTDKTVVALEPAALDALDAGA</sequence>
<dbReference type="RefSeq" id="WP_043396154.1">
    <property type="nucleotide sequence ID" value="NZ_JPMI01000109.1"/>
</dbReference>
<dbReference type="AlphaFoldDB" id="A0A084SUM0"/>
<accession>A0A084SUM0</accession>
<protein>
    <submittedName>
        <fullName evidence="1">Uncharacterized protein</fullName>
    </submittedName>
</protein>